<accession>A0ABT4G7X5</accession>
<keyword evidence="2" id="KW-1185">Reference proteome</keyword>
<evidence type="ECO:0000313" key="1">
    <source>
        <dbReference type="EMBL" id="MCY9692244.1"/>
    </source>
</evidence>
<organism evidence="1 2">
    <name type="scientific">Paenibacillus alginolyticus</name>
    <dbReference type="NCBI Taxonomy" id="59839"/>
    <lineage>
        <taxon>Bacteria</taxon>
        <taxon>Bacillati</taxon>
        <taxon>Bacillota</taxon>
        <taxon>Bacilli</taxon>
        <taxon>Bacillales</taxon>
        <taxon>Paenibacillaceae</taxon>
        <taxon>Paenibacillus</taxon>
    </lineage>
</organism>
<dbReference type="Proteomes" id="UP001527099">
    <property type="component" value="Unassembled WGS sequence"/>
</dbReference>
<protein>
    <submittedName>
        <fullName evidence="1">Uncharacterized protein</fullName>
    </submittedName>
</protein>
<dbReference type="EMBL" id="JAMDMX010000011">
    <property type="protein sequence ID" value="MCY9692244.1"/>
    <property type="molecule type" value="Genomic_DNA"/>
</dbReference>
<reference evidence="1 2" key="1">
    <citation type="submission" date="2022-05" db="EMBL/GenBank/DDBJ databases">
        <title>Genome Sequencing of Bee-Associated Microbes.</title>
        <authorList>
            <person name="Dunlap C."/>
        </authorList>
    </citation>
    <scope>NUCLEOTIDE SEQUENCE [LARGE SCALE GENOMIC DNA]</scope>
    <source>
        <strain evidence="1 2">NRRL B-14421</strain>
    </source>
</reference>
<evidence type="ECO:0000313" key="2">
    <source>
        <dbReference type="Proteomes" id="UP001527099"/>
    </source>
</evidence>
<proteinExistence type="predicted"/>
<dbReference type="RefSeq" id="WP_268613838.1">
    <property type="nucleotide sequence ID" value="NZ_JAMDMX010000011.1"/>
</dbReference>
<comment type="caution">
    <text evidence="1">The sequence shown here is derived from an EMBL/GenBank/DDBJ whole genome shotgun (WGS) entry which is preliminary data.</text>
</comment>
<sequence length="117" mass="13405">MKKEIPVACCHAVFTTEQRVEYRSIWGELETRRLGITELENGYQYGFSGDAETLRLINEWVSMERKCCPFLTFTVIASNTDEPVLLQLTGNEEAKAFLRTDIKSNINIIIGKSQEKQ</sequence>
<name>A0ABT4G7X5_9BACL</name>
<gene>
    <name evidence="1" type="ORF">M5X19_04870</name>
</gene>